<evidence type="ECO:0000313" key="3">
    <source>
        <dbReference type="Proteomes" id="UP000824782"/>
    </source>
</evidence>
<feature type="region of interest" description="Disordered" evidence="1">
    <location>
        <begin position="32"/>
        <end position="51"/>
    </location>
</feature>
<accession>A0AAV6YWB5</accession>
<evidence type="ECO:0000256" key="1">
    <source>
        <dbReference type="SAM" id="MobiDB-lite"/>
    </source>
</evidence>
<dbReference type="AlphaFoldDB" id="A0AAV6YWB5"/>
<sequence length="79" mass="8514">MDRTSGEVRAARRSLKVRGGCIGHLPSPYLQRKSPCAGSPHDSVGARSSVSRNGVHQAAGYHWVIHPSSESAKGRGRFF</sequence>
<dbReference type="EMBL" id="WNYA01007026">
    <property type="protein sequence ID" value="KAG8541617.1"/>
    <property type="molecule type" value="Genomic_DNA"/>
</dbReference>
<reference evidence="2" key="1">
    <citation type="thesis" date="2020" institute="ProQuest LLC" country="789 East Eisenhower Parkway, Ann Arbor, MI, USA">
        <title>Comparative Genomics and Chromosome Evolution.</title>
        <authorList>
            <person name="Mudd A.B."/>
        </authorList>
    </citation>
    <scope>NUCLEOTIDE SEQUENCE</scope>
    <source>
        <strain evidence="2">237g6f4</strain>
        <tissue evidence="2">Blood</tissue>
    </source>
</reference>
<gene>
    <name evidence="2" type="ORF">GDO81_028603</name>
</gene>
<dbReference type="Proteomes" id="UP000824782">
    <property type="component" value="Unassembled WGS sequence"/>
</dbReference>
<evidence type="ECO:0000313" key="2">
    <source>
        <dbReference type="EMBL" id="KAG8541617.1"/>
    </source>
</evidence>
<name>A0AAV6YWB5_ENGPU</name>
<comment type="caution">
    <text evidence="2">The sequence shown here is derived from an EMBL/GenBank/DDBJ whole genome shotgun (WGS) entry which is preliminary data.</text>
</comment>
<keyword evidence="3" id="KW-1185">Reference proteome</keyword>
<organism evidence="2 3">
    <name type="scientific">Engystomops pustulosus</name>
    <name type="common">Tungara frog</name>
    <name type="synonym">Physalaemus pustulosus</name>
    <dbReference type="NCBI Taxonomy" id="76066"/>
    <lineage>
        <taxon>Eukaryota</taxon>
        <taxon>Metazoa</taxon>
        <taxon>Chordata</taxon>
        <taxon>Craniata</taxon>
        <taxon>Vertebrata</taxon>
        <taxon>Euteleostomi</taxon>
        <taxon>Amphibia</taxon>
        <taxon>Batrachia</taxon>
        <taxon>Anura</taxon>
        <taxon>Neobatrachia</taxon>
        <taxon>Hyloidea</taxon>
        <taxon>Leptodactylidae</taxon>
        <taxon>Leiuperinae</taxon>
        <taxon>Engystomops</taxon>
    </lineage>
</organism>
<proteinExistence type="predicted"/>
<protein>
    <submittedName>
        <fullName evidence="2">Uncharacterized protein</fullName>
    </submittedName>
</protein>